<evidence type="ECO:0000259" key="6">
    <source>
        <dbReference type="Pfam" id="PF01926"/>
    </source>
</evidence>
<feature type="region of interest" description="Disordered" evidence="5">
    <location>
        <begin position="264"/>
        <end position="369"/>
    </location>
</feature>
<dbReference type="PANTHER" id="PTHR45709:SF3">
    <property type="entry name" value="GUANINE NUCLEOTIDE-BINDING PROTEIN-LIKE 1"/>
    <property type="match status" value="1"/>
</dbReference>
<name>A0ABR4NA95_9FUNG</name>
<comment type="caution">
    <text evidence="7">The sequence shown here is derived from an EMBL/GenBank/DDBJ whole genome shotgun (WGS) entry which is preliminary data.</text>
</comment>
<dbReference type="Gene3D" id="3.40.50.300">
    <property type="entry name" value="P-loop containing nucleotide triphosphate hydrolases"/>
    <property type="match status" value="2"/>
</dbReference>
<organism evidence="7 8">
    <name type="scientific">Polyrhizophydium stewartii</name>
    <dbReference type="NCBI Taxonomy" id="2732419"/>
    <lineage>
        <taxon>Eukaryota</taxon>
        <taxon>Fungi</taxon>
        <taxon>Fungi incertae sedis</taxon>
        <taxon>Chytridiomycota</taxon>
        <taxon>Chytridiomycota incertae sedis</taxon>
        <taxon>Chytridiomycetes</taxon>
        <taxon>Rhizophydiales</taxon>
        <taxon>Rhizophydiales incertae sedis</taxon>
        <taxon>Polyrhizophydium</taxon>
    </lineage>
</organism>
<dbReference type="InterPro" id="IPR027417">
    <property type="entry name" value="P-loop_NTPase"/>
</dbReference>
<protein>
    <recommendedName>
        <fullName evidence="4">Guanine nucleotide-binding protein-like 1</fullName>
    </recommendedName>
</protein>
<feature type="domain" description="G" evidence="6">
    <location>
        <begin position="378"/>
        <end position="433"/>
    </location>
</feature>
<feature type="compositionally biased region" description="Basic and acidic residues" evidence="5">
    <location>
        <begin position="503"/>
        <end position="513"/>
    </location>
</feature>
<dbReference type="InterPro" id="IPR006073">
    <property type="entry name" value="GTP-bd"/>
</dbReference>
<dbReference type="PRINTS" id="PR00326">
    <property type="entry name" value="GTP1OBG"/>
</dbReference>
<dbReference type="SUPFAM" id="SSF52540">
    <property type="entry name" value="P-loop containing nucleoside triphosphate hydrolases"/>
    <property type="match status" value="1"/>
</dbReference>
<evidence type="ECO:0000256" key="1">
    <source>
        <dbReference type="ARBA" id="ARBA00022741"/>
    </source>
</evidence>
<comment type="function">
    <text evidence="3">Possible regulatory or functional link with the histocompatibility cluster.</text>
</comment>
<dbReference type="Proteomes" id="UP001527925">
    <property type="component" value="Unassembled WGS sequence"/>
</dbReference>
<evidence type="ECO:0000256" key="2">
    <source>
        <dbReference type="ARBA" id="ARBA00023134"/>
    </source>
</evidence>
<evidence type="ECO:0000256" key="4">
    <source>
        <dbReference type="ARBA" id="ARBA00039902"/>
    </source>
</evidence>
<dbReference type="InterPro" id="IPR043358">
    <property type="entry name" value="GNL1-like"/>
</dbReference>
<dbReference type="Pfam" id="PF01926">
    <property type="entry name" value="MMR_HSR1"/>
    <property type="match status" value="1"/>
</dbReference>
<accession>A0ABR4NA95</accession>
<evidence type="ECO:0000256" key="3">
    <source>
        <dbReference type="ARBA" id="ARBA00037770"/>
    </source>
</evidence>
<feature type="compositionally biased region" description="Acidic residues" evidence="5">
    <location>
        <begin position="324"/>
        <end position="336"/>
    </location>
</feature>
<feature type="compositionally biased region" description="Basic and acidic residues" evidence="5">
    <location>
        <begin position="264"/>
        <end position="278"/>
    </location>
</feature>
<dbReference type="PANTHER" id="PTHR45709">
    <property type="entry name" value="LARGE SUBUNIT GTPASE 1 HOMOLOG-RELATED"/>
    <property type="match status" value="1"/>
</dbReference>
<proteinExistence type="predicted"/>
<feature type="region of interest" description="Disordered" evidence="5">
    <location>
        <begin position="503"/>
        <end position="539"/>
    </location>
</feature>
<reference evidence="7 8" key="1">
    <citation type="submission" date="2023-09" db="EMBL/GenBank/DDBJ databases">
        <title>Pangenome analysis of Batrachochytrium dendrobatidis and related Chytrids.</title>
        <authorList>
            <person name="Yacoub M.N."/>
            <person name="Stajich J.E."/>
            <person name="James T.Y."/>
        </authorList>
    </citation>
    <scope>NUCLEOTIDE SEQUENCE [LARGE SCALE GENOMIC DNA]</scope>
    <source>
        <strain evidence="7 8">JEL0888</strain>
    </source>
</reference>
<feature type="compositionally biased region" description="Basic and acidic residues" evidence="5">
    <location>
        <begin position="337"/>
        <end position="357"/>
    </location>
</feature>
<evidence type="ECO:0000313" key="8">
    <source>
        <dbReference type="Proteomes" id="UP001527925"/>
    </source>
</evidence>
<keyword evidence="8" id="KW-1185">Reference proteome</keyword>
<sequence>MPVLDSVFAKLPQSVVEAMKQASREPIVPTALEVGFEDLYPSGDLIDFPKRPPWSAGDTRDDLEQRERAYFDVWLRGVYDRFDPAELSYFEHNLEVWRQLWRVVEISDIVLFVVDARHPILHFPPTLYDYIVTDMKRELVLVFNKARPPPLFTLRDTAWSFDPLQIDLVPQHVLEGWKAYFQARFPRLTMAEFSCFPKESFVDHDDASRGTFRAPRRRAAKRYAHAVGAMQLIRACRDVHVVKHGVRVDWDELMSKIERDEAERAAAEQERAAQRESESAFLGRSRRKQQQPGAAGRGPVVRGSHRGSHDSDEDKSDDGKGDSNDDEEPSEDESDKDADHDEKASDRRRGSDARSEVDSAVTALDMSPSGPLRSDLITIGIVGHPNVGKSSLINGIMGRKVVSASHTPGHTKHFQTMHLTREVRLCDCPGLVFPSKLEKPLQILSGMYRIAQVQEPYSTVTFLAERIPIPELLHLDPPGDADRSGGIDPGFKVPTHRARELDADGAADDKGDNNDEGGGIDGGIDTAMPRAHKTPHPSGSVLARRRAAYAWSGWTICEALAIQRGFLTPRAARPDVYRAANLILRMANDGRLLLVYRPPGTPAAPADSVVAPSVVADVW</sequence>
<keyword evidence="2" id="KW-0342">GTP-binding</keyword>
<evidence type="ECO:0000313" key="7">
    <source>
        <dbReference type="EMBL" id="KAL2916453.1"/>
    </source>
</evidence>
<keyword evidence="1" id="KW-0547">Nucleotide-binding</keyword>
<gene>
    <name evidence="7" type="ORF">HK105_203886</name>
</gene>
<dbReference type="EMBL" id="JADGIZ020000016">
    <property type="protein sequence ID" value="KAL2916453.1"/>
    <property type="molecule type" value="Genomic_DNA"/>
</dbReference>
<evidence type="ECO:0000256" key="5">
    <source>
        <dbReference type="SAM" id="MobiDB-lite"/>
    </source>
</evidence>
<feature type="compositionally biased region" description="Basic and acidic residues" evidence="5">
    <location>
        <begin position="307"/>
        <end position="323"/>
    </location>
</feature>